<proteinExistence type="predicted"/>
<evidence type="ECO:0000313" key="1">
    <source>
        <dbReference type="EMBL" id="RUS28210.1"/>
    </source>
</evidence>
<organism evidence="1 2">
    <name type="scientific">Jimgerdemannia flammicorona</name>
    <dbReference type="NCBI Taxonomy" id="994334"/>
    <lineage>
        <taxon>Eukaryota</taxon>
        <taxon>Fungi</taxon>
        <taxon>Fungi incertae sedis</taxon>
        <taxon>Mucoromycota</taxon>
        <taxon>Mucoromycotina</taxon>
        <taxon>Endogonomycetes</taxon>
        <taxon>Endogonales</taxon>
        <taxon>Endogonaceae</taxon>
        <taxon>Jimgerdemannia</taxon>
    </lineage>
</organism>
<accession>A0A433QEH2</accession>
<sequence>MIDPHVCAANVLQGTEPDLGDDGAKLARGRRDTVAGGAVASGKDFTGDNEGGRVGAEVEEQLGQSEEHKEEGAGVAQDCVVAEAKDQEEDCQHNKATKLDRLATDLINSEHGNPVT</sequence>
<evidence type="ECO:0000313" key="2">
    <source>
        <dbReference type="Proteomes" id="UP000274822"/>
    </source>
</evidence>
<dbReference type="AlphaFoldDB" id="A0A433QEH2"/>
<reference evidence="1 2" key="1">
    <citation type="journal article" date="2018" name="New Phytol.">
        <title>Phylogenomics of Endogonaceae and evolution of mycorrhizas within Mucoromycota.</title>
        <authorList>
            <person name="Chang Y."/>
            <person name="Desiro A."/>
            <person name="Na H."/>
            <person name="Sandor L."/>
            <person name="Lipzen A."/>
            <person name="Clum A."/>
            <person name="Barry K."/>
            <person name="Grigoriev I.V."/>
            <person name="Martin F.M."/>
            <person name="Stajich J.E."/>
            <person name="Smith M.E."/>
            <person name="Bonito G."/>
            <person name="Spatafora J.W."/>
        </authorList>
    </citation>
    <scope>NUCLEOTIDE SEQUENCE [LARGE SCALE GENOMIC DNA]</scope>
    <source>
        <strain evidence="1 2">AD002</strain>
    </source>
</reference>
<dbReference type="Proteomes" id="UP000274822">
    <property type="component" value="Unassembled WGS sequence"/>
</dbReference>
<gene>
    <name evidence="1" type="ORF">BC938DRAFT_482153</name>
</gene>
<dbReference type="EMBL" id="RBNJ01006973">
    <property type="protein sequence ID" value="RUS28210.1"/>
    <property type="molecule type" value="Genomic_DNA"/>
</dbReference>
<keyword evidence="2" id="KW-1185">Reference proteome</keyword>
<protein>
    <submittedName>
        <fullName evidence="1">Uncharacterized protein</fullName>
    </submittedName>
</protein>
<comment type="caution">
    <text evidence="1">The sequence shown here is derived from an EMBL/GenBank/DDBJ whole genome shotgun (WGS) entry which is preliminary data.</text>
</comment>
<name>A0A433QEH2_9FUNG</name>